<keyword evidence="2" id="KW-1185">Reference proteome</keyword>
<dbReference type="KEGG" id="nba:CUN60_02435"/>
<dbReference type="RefSeq" id="WP_102950507.1">
    <property type="nucleotide sequence ID" value="NZ_CP024847.1"/>
</dbReference>
<sequence length="61" mass="6688">MATYLAIHKQHFLVSYGDSAKTSKGQQYVCKDQLSVTKLEAGHSYNVMVNPNGACALQKVN</sequence>
<organism evidence="1 2">
    <name type="scientific">Aquella oligotrophica</name>
    <dbReference type="NCBI Taxonomy" id="2067065"/>
    <lineage>
        <taxon>Bacteria</taxon>
        <taxon>Pseudomonadati</taxon>
        <taxon>Pseudomonadota</taxon>
        <taxon>Betaproteobacteria</taxon>
        <taxon>Neisseriales</taxon>
        <taxon>Neisseriaceae</taxon>
        <taxon>Aquella</taxon>
    </lineage>
</organism>
<dbReference type="AlphaFoldDB" id="A0A2I7N411"/>
<protein>
    <submittedName>
        <fullName evidence="1">Uncharacterized protein</fullName>
    </submittedName>
</protein>
<name>A0A2I7N411_9NEIS</name>
<dbReference type="Proteomes" id="UP000236655">
    <property type="component" value="Chromosome"/>
</dbReference>
<proteinExistence type="predicted"/>
<dbReference type="EMBL" id="CP024847">
    <property type="protein sequence ID" value="AUR51207.1"/>
    <property type="molecule type" value="Genomic_DNA"/>
</dbReference>
<gene>
    <name evidence="1" type="ORF">CUN60_02435</name>
</gene>
<accession>A0A2I7N411</accession>
<evidence type="ECO:0000313" key="1">
    <source>
        <dbReference type="EMBL" id="AUR51207.1"/>
    </source>
</evidence>
<evidence type="ECO:0000313" key="2">
    <source>
        <dbReference type="Proteomes" id="UP000236655"/>
    </source>
</evidence>
<reference evidence="2" key="1">
    <citation type="submission" date="2017-11" db="EMBL/GenBank/DDBJ databases">
        <authorList>
            <person name="Chan K.G."/>
            <person name="Lee L.S."/>
        </authorList>
    </citation>
    <scope>NUCLEOTIDE SEQUENCE [LARGE SCALE GENOMIC DNA]</scope>
    <source>
        <strain evidence="2">DSM 100970</strain>
    </source>
</reference>